<protein>
    <submittedName>
        <fullName evidence="1">Uncharacterized protein</fullName>
    </submittedName>
</protein>
<name>A0A6A0A4M5_HAELA</name>
<organism evidence="1 2">
    <name type="scientific">Haematococcus lacustris</name>
    <name type="common">Green alga</name>
    <name type="synonym">Haematococcus pluvialis</name>
    <dbReference type="NCBI Taxonomy" id="44745"/>
    <lineage>
        <taxon>Eukaryota</taxon>
        <taxon>Viridiplantae</taxon>
        <taxon>Chlorophyta</taxon>
        <taxon>core chlorophytes</taxon>
        <taxon>Chlorophyceae</taxon>
        <taxon>CS clade</taxon>
        <taxon>Chlamydomonadales</taxon>
        <taxon>Haematococcaceae</taxon>
        <taxon>Haematococcus</taxon>
    </lineage>
</organism>
<dbReference type="EMBL" id="BLLF01002968">
    <property type="protein sequence ID" value="GFH25942.1"/>
    <property type="molecule type" value="Genomic_DNA"/>
</dbReference>
<evidence type="ECO:0000313" key="1">
    <source>
        <dbReference type="EMBL" id="GFH25942.1"/>
    </source>
</evidence>
<dbReference type="Proteomes" id="UP000485058">
    <property type="component" value="Unassembled WGS sequence"/>
</dbReference>
<evidence type="ECO:0000313" key="2">
    <source>
        <dbReference type="Proteomes" id="UP000485058"/>
    </source>
</evidence>
<sequence length="40" mass="4559">MELFRTLLMQKVSFFEQRGEVAPVTPFPPLPYMAAACTQL</sequence>
<accession>A0A6A0A4M5</accession>
<reference evidence="1 2" key="1">
    <citation type="submission" date="2020-02" db="EMBL/GenBank/DDBJ databases">
        <title>Draft genome sequence of Haematococcus lacustris strain NIES-144.</title>
        <authorList>
            <person name="Morimoto D."/>
            <person name="Nakagawa S."/>
            <person name="Yoshida T."/>
            <person name="Sawayama S."/>
        </authorList>
    </citation>
    <scope>NUCLEOTIDE SEQUENCE [LARGE SCALE GENOMIC DNA]</scope>
    <source>
        <strain evidence="1 2">NIES-144</strain>
    </source>
</reference>
<gene>
    <name evidence="1" type="ORF">HaLaN_23996</name>
</gene>
<dbReference type="AlphaFoldDB" id="A0A6A0A4M5"/>
<keyword evidence="2" id="KW-1185">Reference proteome</keyword>
<comment type="caution">
    <text evidence="1">The sequence shown here is derived from an EMBL/GenBank/DDBJ whole genome shotgun (WGS) entry which is preliminary data.</text>
</comment>
<proteinExistence type="predicted"/>
<feature type="non-terminal residue" evidence="1">
    <location>
        <position position="40"/>
    </location>
</feature>